<organism evidence="4 5">
    <name type="scientific">Schistosoma mattheei</name>
    <dbReference type="NCBI Taxonomy" id="31246"/>
    <lineage>
        <taxon>Eukaryota</taxon>
        <taxon>Metazoa</taxon>
        <taxon>Spiralia</taxon>
        <taxon>Lophotrochozoa</taxon>
        <taxon>Platyhelminthes</taxon>
        <taxon>Trematoda</taxon>
        <taxon>Digenea</taxon>
        <taxon>Strigeidida</taxon>
        <taxon>Schistosomatoidea</taxon>
        <taxon>Schistosomatidae</taxon>
        <taxon>Schistosoma</taxon>
    </lineage>
</organism>
<feature type="domain" description="J" evidence="3">
    <location>
        <begin position="117"/>
        <end position="181"/>
    </location>
</feature>
<evidence type="ECO:0000313" key="5">
    <source>
        <dbReference type="WBParaSite" id="SMTH1_13810.1"/>
    </source>
</evidence>
<keyword evidence="2" id="KW-0812">Transmembrane</keyword>
<accession>A0AA85AW55</accession>
<dbReference type="CDD" id="cd06257">
    <property type="entry name" value="DnaJ"/>
    <property type="match status" value="1"/>
</dbReference>
<reference evidence="5" key="1">
    <citation type="submission" date="2023-11" db="UniProtKB">
        <authorList>
            <consortium name="WormBaseParasite"/>
        </authorList>
    </citation>
    <scope>IDENTIFICATION</scope>
</reference>
<feature type="transmembrane region" description="Helical" evidence="2">
    <location>
        <begin position="258"/>
        <end position="278"/>
    </location>
</feature>
<dbReference type="PANTHER" id="PTHR44145:SF3">
    <property type="entry name" value="DNAJ HOMOLOG SUBFAMILY A MEMBER 3, MITOCHONDRIAL"/>
    <property type="match status" value="1"/>
</dbReference>
<dbReference type="InterPro" id="IPR001623">
    <property type="entry name" value="DnaJ_domain"/>
</dbReference>
<keyword evidence="2" id="KW-1133">Transmembrane helix</keyword>
<keyword evidence="1" id="KW-0143">Chaperone</keyword>
<dbReference type="SMART" id="SM00271">
    <property type="entry name" value="DnaJ"/>
    <property type="match status" value="1"/>
</dbReference>
<protein>
    <recommendedName>
        <fullName evidence="3">J domain-containing protein</fullName>
    </recommendedName>
</protein>
<dbReference type="AlphaFoldDB" id="A0AA85AW55"/>
<dbReference type="PANTHER" id="PTHR44145">
    <property type="entry name" value="DNAJ HOMOLOG SUBFAMILY A MEMBER 3, MITOCHONDRIAL"/>
    <property type="match status" value="1"/>
</dbReference>
<dbReference type="PROSITE" id="PS50076">
    <property type="entry name" value="DNAJ_2"/>
    <property type="match status" value="1"/>
</dbReference>
<dbReference type="SUPFAM" id="SSF46565">
    <property type="entry name" value="Chaperone J-domain"/>
    <property type="match status" value="1"/>
</dbReference>
<evidence type="ECO:0000313" key="4">
    <source>
        <dbReference type="Proteomes" id="UP000050791"/>
    </source>
</evidence>
<proteinExistence type="predicted"/>
<dbReference type="Gene3D" id="1.10.287.110">
    <property type="entry name" value="DnaJ domain"/>
    <property type="match status" value="1"/>
</dbReference>
<evidence type="ECO:0000259" key="3">
    <source>
        <dbReference type="PROSITE" id="PS50076"/>
    </source>
</evidence>
<sequence length="282" mass="32695">MHMRRKDFLLQDLSKTDFTKHNDIQKVCVTLIKRSPYELPKHYNSLISHKQHQRAFTDGVTSSVCFTRSSILDFVVNYRKGIVIDHMFLATSDKTRRLTHTFRWVYKYFSTLTGVRDYYNILNVKSTASPEEIKAAYLDLSKKYHPDKCLDDKAKIHFAEVSEAYSVLGRSESRQEYDLNRKVNAFGISADAFQMHYPHPPPDLDKVGFEAYGDEMRRRWVEKMTQWAKAQGQYELERGRAMKPSTGVYQFVPPITGYTYTNGLLFISTFLAGAVLLIKSLS</sequence>
<name>A0AA85AW55_9TREM</name>
<evidence type="ECO:0000256" key="1">
    <source>
        <dbReference type="ARBA" id="ARBA00023186"/>
    </source>
</evidence>
<dbReference type="WBParaSite" id="SMTH1_13810.1">
    <property type="protein sequence ID" value="SMTH1_13810.1"/>
    <property type="gene ID" value="SMTH1_13810"/>
</dbReference>
<dbReference type="Pfam" id="PF00226">
    <property type="entry name" value="DnaJ"/>
    <property type="match status" value="1"/>
</dbReference>
<evidence type="ECO:0000256" key="2">
    <source>
        <dbReference type="SAM" id="Phobius"/>
    </source>
</evidence>
<dbReference type="Proteomes" id="UP000050791">
    <property type="component" value="Unassembled WGS sequence"/>
</dbReference>
<dbReference type="InterPro" id="IPR036869">
    <property type="entry name" value="J_dom_sf"/>
</dbReference>
<dbReference type="PRINTS" id="PR00625">
    <property type="entry name" value="JDOMAIN"/>
</dbReference>
<dbReference type="InterPro" id="IPR051938">
    <property type="entry name" value="Apopto_cytoskel_mod"/>
</dbReference>
<keyword evidence="2" id="KW-0472">Membrane</keyword>